<sequence>MGETGWITAAELQRQVSPRTIGAWVSSGKLVLLRPGVYALPSAANGWRVRLAAALTRGDGVASHATALALWELIEHPPGPVHVTVELTRSARGSRGVTVHRSAGIDAERRRVGSLSVTSVERSLVDTWGRPAPLRRPDVRAAVITALRRRQGSTRELAVELARRPRLPGRSELASLVTLLAEGCQSELEIWGCLQVLRAPGMPPFVQQRPITAAGQRFFLDAAYEDVQLAVEMDGAAWHGSRSQRERDIERDALLATVGWQTLRFGFGRLTRAPEACRRDILAARAARQRLFTVR</sequence>
<evidence type="ECO:0000313" key="2">
    <source>
        <dbReference type="EMBL" id="GAA3163940.1"/>
    </source>
</evidence>
<evidence type="ECO:0000259" key="1">
    <source>
        <dbReference type="Pfam" id="PF18741"/>
    </source>
</evidence>
<organism evidence="2 3">
    <name type="scientific">Blastococcus jejuensis</name>
    <dbReference type="NCBI Taxonomy" id="351224"/>
    <lineage>
        <taxon>Bacteria</taxon>
        <taxon>Bacillati</taxon>
        <taxon>Actinomycetota</taxon>
        <taxon>Actinomycetes</taxon>
        <taxon>Geodermatophilales</taxon>
        <taxon>Geodermatophilaceae</taxon>
        <taxon>Blastococcus</taxon>
    </lineage>
</organism>
<comment type="caution">
    <text evidence="2">The sequence shown here is derived from an EMBL/GenBank/DDBJ whole genome shotgun (WGS) entry which is preliminary data.</text>
</comment>
<evidence type="ECO:0000313" key="3">
    <source>
        <dbReference type="Proteomes" id="UP001499924"/>
    </source>
</evidence>
<dbReference type="SUPFAM" id="SSF52980">
    <property type="entry name" value="Restriction endonuclease-like"/>
    <property type="match status" value="1"/>
</dbReference>
<dbReference type="Pfam" id="PF18741">
    <property type="entry name" value="MTES_1575"/>
    <property type="match status" value="1"/>
</dbReference>
<dbReference type="EMBL" id="BAAAVV010000003">
    <property type="protein sequence ID" value="GAA3163940.1"/>
    <property type="molecule type" value="Genomic_DNA"/>
</dbReference>
<proteinExistence type="predicted"/>
<accession>A0ABP6P3G5</accession>
<feature type="domain" description="Restriction endonuclease type II-like" evidence="1">
    <location>
        <begin position="221"/>
        <end position="283"/>
    </location>
</feature>
<dbReference type="InterPro" id="IPR049468">
    <property type="entry name" value="Restrct_endonuc-II-like_dom"/>
</dbReference>
<reference evidence="3" key="1">
    <citation type="journal article" date="2019" name="Int. J. Syst. Evol. Microbiol.">
        <title>The Global Catalogue of Microorganisms (GCM) 10K type strain sequencing project: providing services to taxonomists for standard genome sequencing and annotation.</title>
        <authorList>
            <consortium name="The Broad Institute Genomics Platform"/>
            <consortium name="The Broad Institute Genome Sequencing Center for Infectious Disease"/>
            <person name="Wu L."/>
            <person name="Ma J."/>
        </authorList>
    </citation>
    <scope>NUCLEOTIDE SEQUENCE [LARGE SCALE GENOMIC DNA]</scope>
    <source>
        <strain evidence="3">JCM 15614</strain>
    </source>
</reference>
<name>A0ABP6P3G5_9ACTN</name>
<dbReference type="InterPro" id="IPR011335">
    <property type="entry name" value="Restrct_endonuc-II-like"/>
</dbReference>
<gene>
    <name evidence="2" type="ORF">GCM10010531_15110</name>
</gene>
<dbReference type="Gene3D" id="3.40.960.10">
    <property type="entry name" value="VSR Endonuclease"/>
    <property type="match status" value="1"/>
</dbReference>
<keyword evidence="3" id="KW-1185">Reference proteome</keyword>
<dbReference type="Proteomes" id="UP001499924">
    <property type="component" value="Unassembled WGS sequence"/>
</dbReference>
<protein>
    <recommendedName>
        <fullName evidence="1">Restriction endonuclease type II-like domain-containing protein</fullName>
    </recommendedName>
</protein>